<evidence type="ECO:0000313" key="2">
    <source>
        <dbReference type="Proteomes" id="UP000265703"/>
    </source>
</evidence>
<reference evidence="1 2" key="1">
    <citation type="submission" date="2018-06" db="EMBL/GenBank/DDBJ databases">
        <title>Comparative genomics reveals the genomic features of Rhizophagus irregularis, R. cerebriforme, R. diaphanum and Gigaspora rosea, and their symbiotic lifestyle signature.</title>
        <authorList>
            <person name="Morin E."/>
            <person name="San Clemente H."/>
            <person name="Chen E.C.H."/>
            <person name="De La Providencia I."/>
            <person name="Hainaut M."/>
            <person name="Kuo A."/>
            <person name="Kohler A."/>
            <person name="Murat C."/>
            <person name="Tang N."/>
            <person name="Roy S."/>
            <person name="Loubradou J."/>
            <person name="Henrissat B."/>
            <person name="Grigoriev I.V."/>
            <person name="Corradi N."/>
            <person name="Roux C."/>
            <person name="Martin F.M."/>
        </authorList>
    </citation>
    <scope>NUCLEOTIDE SEQUENCE [LARGE SCALE GENOMIC DNA]</scope>
    <source>
        <strain evidence="1 2">DAOM 227022</strain>
    </source>
</reference>
<organism evidence="1 2">
    <name type="scientific">Glomus cerebriforme</name>
    <dbReference type="NCBI Taxonomy" id="658196"/>
    <lineage>
        <taxon>Eukaryota</taxon>
        <taxon>Fungi</taxon>
        <taxon>Fungi incertae sedis</taxon>
        <taxon>Mucoromycota</taxon>
        <taxon>Glomeromycotina</taxon>
        <taxon>Glomeromycetes</taxon>
        <taxon>Glomerales</taxon>
        <taxon>Glomeraceae</taxon>
        <taxon>Glomus</taxon>
    </lineage>
</organism>
<dbReference type="EMBL" id="QKYT01000160">
    <property type="protein sequence ID" value="RIA91175.1"/>
    <property type="molecule type" value="Genomic_DNA"/>
</dbReference>
<accession>A0A397T4F2</accession>
<dbReference type="OrthoDB" id="2423810at2759"/>
<proteinExistence type="predicted"/>
<dbReference type="Proteomes" id="UP000265703">
    <property type="component" value="Unassembled WGS sequence"/>
</dbReference>
<protein>
    <submittedName>
        <fullName evidence="1">Uncharacterized protein</fullName>
    </submittedName>
</protein>
<sequence length="192" mass="22465">MTITGKDQLNSIIFYDRMETDAQMCSYAKEMEEDPKEHMDMTVRKRLIGEEIIHYGLEDKGITSLWLDTDEKWQKNVSILQENNNREKRCQAHNRLQKGYQFSKEQVFVLILNQRIGQYISQVPLPKRPGLEAEEVNICQVSDSAYFEETIKEMTQHIVQDNLNERDVKAISRTLVETASDPVITLSHLFRL</sequence>
<keyword evidence="2" id="KW-1185">Reference proteome</keyword>
<evidence type="ECO:0000313" key="1">
    <source>
        <dbReference type="EMBL" id="RIA91175.1"/>
    </source>
</evidence>
<comment type="caution">
    <text evidence="1">The sequence shown here is derived from an EMBL/GenBank/DDBJ whole genome shotgun (WGS) entry which is preliminary data.</text>
</comment>
<gene>
    <name evidence="1" type="ORF">C1645_822419</name>
</gene>
<dbReference type="AlphaFoldDB" id="A0A397T4F2"/>
<name>A0A397T4F2_9GLOM</name>